<reference evidence="4 5" key="1">
    <citation type="submission" date="2020-01" db="EMBL/GenBank/DDBJ databases">
        <title>Identification and distribution of gene clusters putatively required for synthesis of sphingolipid metabolism inhibitors in phylogenetically diverse species of the filamentous fungus Fusarium.</title>
        <authorList>
            <person name="Kim H.-S."/>
            <person name="Busman M."/>
            <person name="Brown D.W."/>
            <person name="Divon H."/>
            <person name="Uhlig S."/>
            <person name="Proctor R.H."/>
        </authorList>
    </citation>
    <scope>NUCLEOTIDE SEQUENCE [LARGE SCALE GENOMIC DNA]</scope>
    <source>
        <strain evidence="4 5">NRRL 13308</strain>
    </source>
</reference>
<dbReference type="InterPro" id="IPR036380">
    <property type="entry name" value="Isochorismatase-like_sf"/>
</dbReference>
<dbReference type="Gene3D" id="3.40.50.850">
    <property type="entry name" value="Isochorismatase-like"/>
    <property type="match status" value="1"/>
</dbReference>
<dbReference type="InterPro" id="IPR050272">
    <property type="entry name" value="Isochorismatase-like_hydrls"/>
</dbReference>
<evidence type="ECO:0000313" key="4">
    <source>
        <dbReference type="EMBL" id="KAF4423699.1"/>
    </source>
</evidence>
<keyword evidence="5" id="KW-1185">Reference proteome</keyword>
<accession>A0A8H4NGY4</accession>
<evidence type="ECO:0000256" key="1">
    <source>
        <dbReference type="ARBA" id="ARBA00006336"/>
    </source>
</evidence>
<keyword evidence="2" id="KW-0378">Hydrolase</keyword>
<dbReference type="InterPro" id="IPR000868">
    <property type="entry name" value="Isochorismatase-like_dom"/>
</dbReference>
<feature type="domain" description="Isochorismatase-like" evidence="3">
    <location>
        <begin position="53"/>
        <end position="196"/>
    </location>
</feature>
<comment type="caution">
    <text evidence="4">The sequence shown here is derived from an EMBL/GenBank/DDBJ whole genome shotgun (WGS) entry which is preliminary data.</text>
</comment>
<dbReference type="Proteomes" id="UP000536711">
    <property type="component" value="Unassembled WGS sequence"/>
</dbReference>
<dbReference type="EMBL" id="JAADJF010000331">
    <property type="protein sequence ID" value="KAF4423699.1"/>
    <property type="molecule type" value="Genomic_DNA"/>
</dbReference>
<dbReference type="GO" id="GO:0016787">
    <property type="term" value="F:hydrolase activity"/>
    <property type="evidence" value="ECO:0007669"/>
    <property type="project" value="UniProtKB-KW"/>
</dbReference>
<organism evidence="4 5">
    <name type="scientific">Fusarium acutatum</name>
    <dbReference type="NCBI Taxonomy" id="78861"/>
    <lineage>
        <taxon>Eukaryota</taxon>
        <taxon>Fungi</taxon>
        <taxon>Dikarya</taxon>
        <taxon>Ascomycota</taxon>
        <taxon>Pezizomycotina</taxon>
        <taxon>Sordariomycetes</taxon>
        <taxon>Hypocreomycetidae</taxon>
        <taxon>Hypocreales</taxon>
        <taxon>Nectriaceae</taxon>
        <taxon>Fusarium</taxon>
        <taxon>Fusarium fujikuroi species complex</taxon>
    </lineage>
</organism>
<dbReference type="PANTHER" id="PTHR43540:SF9">
    <property type="entry name" value="FAMILY HYDROLASE, PUTATIVE (AFU_ORTHOLOGUE AFUA_2G08700)-RELATED"/>
    <property type="match status" value="1"/>
</dbReference>
<protein>
    <submittedName>
        <fullName evidence="4">Isochorismatase family</fullName>
    </submittedName>
</protein>
<name>A0A8H4NGY4_9HYPO</name>
<dbReference type="PANTHER" id="PTHR43540">
    <property type="entry name" value="PEROXYUREIDOACRYLATE/UREIDOACRYLATE AMIDOHYDROLASE-RELATED"/>
    <property type="match status" value="1"/>
</dbReference>
<evidence type="ECO:0000313" key="5">
    <source>
        <dbReference type="Proteomes" id="UP000536711"/>
    </source>
</evidence>
<dbReference type="SUPFAM" id="SSF52499">
    <property type="entry name" value="Isochorismatase-like hydrolases"/>
    <property type="match status" value="1"/>
</dbReference>
<gene>
    <name evidence="4" type="ORF">FACUT_10494</name>
</gene>
<evidence type="ECO:0000256" key="2">
    <source>
        <dbReference type="ARBA" id="ARBA00022801"/>
    </source>
</evidence>
<dbReference type="AlphaFoldDB" id="A0A8H4NGY4"/>
<dbReference type="Pfam" id="PF00857">
    <property type="entry name" value="Isochorismatase"/>
    <property type="match status" value="1"/>
</dbReference>
<evidence type="ECO:0000259" key="3">
    <source>
        <dbReference type="Pfam" id="PF00857"/>
    </source>
</evidence>
<sequence length="239" mass="27511">MSRLSAEKFNFWLWTKKDGFELTHPPTPDSPPIYPRINLNTRAEKATIDPAKTALVVIDMQKYFLSPLIGRPPKSPGLEIVDKLVKQAIPVCRKAGILVIWLGWDVKDSDLDDMPPSVARGFDFPLDKNLVKPTFLGSIGAEIGQVECDDERLIDAGRVMMRDQWNTEFHASLKRIVEPQDIHINKNRLSGFWGRNRYRRRTTQARYQNFTVCGGEHGSVRRWDYSRRLHQWLGLPDAQ</sequence>
<dbReference type="OrthoDB" id="167809at2759"/>
<comment type="similarity">
    <text evidence="1">Belongs to the isochorismatase family.</text>
</comment>
<proteinExistence type="inferred from homology"/>